<evidence type="ECO:0000259" key="2">
    <source>
        <dbReference type="Pfam" id="PF07859"/>
    </source>
</evidence>
<dbReference type="GO" id="GO:0016787">
    <property type="term" value="F:hydrolase activity"/>
    <property type="evidence" value="ECO:0007669"/>
    <property type="project" value="UniProtKB-KW"/>
</dbReference>
<dbReference type="InterPro" id="IPR050300">
    <property type="entry name" value="GDXG_lipolytic_enzyme"/>
</dbReference>
<reference evidence="3 4" key="1">
    <citation type="submission" date="2018-06" db="EMBL/GenBank/DDBJ databases">
        <authorList>
            <consortium name="Pathogen Informatics"/>
            <person name="Doyle S."/>
        </authorList>
    </citation>
    <scope>NUCLEOTIDE SEQUENCE [LARGE SCALE GENOMIC DNA]</scope>
    <source>
        <strain evidence="3 4">NCTC7582</strain>
    </source>
</reference>
<evidence type="ECO:0000256" key="1">
    <source>
        <dbReference type="ARBA" id="ARBA00022801"/>
    </source>
</evidence>
<keyword evidence="1 3" id="KW-0378">Hydrolase</keyword>
<protein>
    <submittedName>
        <fullName evidence="3">Esterase</fullName>
        <ecNumber evidence="3">3.1.1.-</ecNumber>
        <ecNumber evidence="3">3.1.1.83</ecNumber>
    </submittedName>
</protein>
<accession>A0A2X1AJ32</accession>
<feature type="domain" description="Alpha/beta hydrolase fold-3" evidence="2">
    <location>
        <begin position="87"/>
        <end position="288"/>
    </location>
</feature>
<dbReference type="EC" id="3.1.1.83" evidence="3"/>
<dbReference type="Gene3D" id="3.40.50.1820">
    <property type="entry name" value="alpha/beta hydrolase"/>
    <property type="match status" value="1"/>
</dbReference>
<dbReference type="EC" id="3.1.1.-" evidence="3"/>
<dbReference type="Proteomes" id="UP000251431">
    <property type="component" value="Unassembled WGS sequence"/>
</dbReference>
<sequence>MSIEIFNGERSVESVQFEKLLFSQSNKKSFSSIENAQQFIKQRGTENIHPYVIGEDVNLLSALKEQTFEDMQVFILNDQKSSSQMVILYIHGGAWTNQPLNLHWLFMDKMAQALNAKVIAPIYPKVPHFSYQDTYPKMLSLYKEILASIESSNQLTIIGDSAGGNIALGLIQLLKRDGLPQPQDIILLSACVDMSLENPLIQEYEENDPMLASEGMEVITKIWAADKALKDPIISPIYGDFQGVGKITHFIGSHESLYPDAIQFDEKLTEQGVAINTFVYPKMNHVFVVMPIPEAVDAQQKIINILSK</sequence>
<dbReference type="AlphaFoldDB" id="A0A2X1AJ32"/>
<dbReference type="EMBL" id="UAQE01000004">
    <property type="protein sequence ID" value="SPU38284.1"/>
    <property type="molecule type" value="Genomic_DNA"/>
</dbReference>
<dbReference type="SUPFAM" id="SSF53474">
    <property type="entry name" value="alpha/beta-Hydrolases"/>
    <property type="match status" value="1"/>
</dbReference>
<dbReference type="PANTHER" id="PTHR48081">
    <property type="entry name" value="AB HYDROLASE SUPERFAMILY PROTEIN C4A8.06C"/>
    <property type="match status" value="1"/>
</dbReference>
<dbReference type="PANTHER" id="PTHR48081:SF8">
    <property type="entry name" value="ALPHA_BETA HYDROLASE FOLD-3 DOMAIN-CONTAINING PROTEIN-RELATED"/>
    <property type="match status" value="1"/>
</dbReference>
<proteinExistence type="predicted"/>
<organism evidence="3 4">
    <name type="scientific">Lysinibacillus capsici</name>
    <dbReference type="NCBI Taxonomy" id="2115968"/>
    <lineage>
        <taxon>Bacteria</taxon>
        <taxon>Bacillati</taxon>
        <taxon>Bacillota</taxon>
        <taxon>Bacilli</taxon>
        <taxon>Bacillales</taxon>
        <taxon>Bacillaceae</taxon>
        <taxon>Lysinibacillus</taxon>
    </lineage>
</organism>
<gene>
    <name evidence="3" type="primary">mlhB</name>
    <name evidence="3" type="ORF">NCTC7582_04240</name>
</gene>
<name>A0A2X1AJ32_9BACI</name>
<evidence type="ECO:0000313" key="4">
    <source>
        <dbReference type="Proteomes" id="UP000251431"/>
    </source>
</evidence>
<dbReference type="STRING" id="1421.A2J09_10345"/>
<dbReference type="InterPro" id="IPR029058">
    <property type="entry name" value="AB_hydrolase_fold"/>
</dbReference>
<dbReference type="Pfam" id="PF07859">
    <property type="entry name" value="Abhydrolase_3"/>
    <property type="match status" value="1"/>
</dbReference>
<dbReference type="InterPro" id="IPR013094">
    <property type="entry name" value="AB_hydrolase_3"/>
</dbReference>
<dbReference type="RefSeq" id="WP_054549156.1">
    <property type="nucleotide sequence ID" value="NZ_CP139106.1"/>
</dbReference>
<evidence type="ECO:0000313" key="3">
    <source>
        <dbReference type="EMBL" id="SPU38284.1"/>
    </source>
</evidence>